<comment type="caution">
    <text evidence="1">The sequence shown here is derived from an EMBL/GenBank/DDBJ whole genome shotgun (WGS) entry which is preliminary data.</text>
</comment>
<proteinExistence type="predicted"/>
<organism evidence="1 2">
    <name type="scientific">Meripilus lineatus</name>
    <dbReference type="NCBI Taxonomy" id="2056292"/>
    <lineage>
        <taxon>Eukaryota</taxon>
        <taxon>Fungi</taxon>
        <taxon>Dikarya</taxon>
        <taxon>Basidiomycota</taxon>
        <taxon>Agaricomycotina</taxon>
        <taxon>Agaricomycetes</taxon>
        <taxon>Polyporales</taxon>
        <taxon>Meripilaceae</taxon>
        <taxon>Meripilus</taxon>
    </lineage>
</organism>
<protein>
    <submittedName>
        <fullName evidence="1">Uncharacterized protein</fullName>
    </submittedName>
</protein>
<evidence type="ECO:0000313" key="1">
    <source>
        <dbReference type="EMBL" id="KAJ3475914.1"/>
    </source>
</evidence>
<dbReference type="EMBL" id="JANAWD010000780">
    <property type="protein sequence ID" value="KAJ3475914.1"/>
    <property type="molecule type" value="Genomic_DNA"/>
</dbReference>
<name>A0AAD5YD90_9APHY</name>
<sequence length="234" mass="27248">MVSPDLAVFMQQITDRHTALGFAIPSLRMKWKLENCLSTAWAQWSLKLRLEDDGNFYPSNDVTLIFKFRTRTDSPCSSLDLSDLVEFRTELRQDGDLKVRDDDLSLVFSTLKYDELEGLVNLEKVQVGMYPDLEDFFRKTQQKLSDFIEACDLKKGKDYLRNTLDVITKRSEPLRDCNHRYQLNITLGGFPLDNLRAYQEARDAESEEDRGTERIERVMETIEEAEGENRKRGD</sequence>
<gene>
    <name evidence="1" type="ORF">NLI96_g11516</name>
</gene>
<accession>A0AAD5YD90</accession>
<evidence type="ECO:0000313" key="2">
    <source>
        <dbReference type="Proteomes" id="UP001212997"/>
    </source>
</evidence>
<keyword evidence="2" id="KW-1185">Reference proteome</keyword>
<reference evidence="1" key="1">
    <citation type="submission" date="2022-07" db="EMBL/GenBank/DDBJ databases">
        <title>Genome Sequence of Physisporinus lineatus.</title>
        <authorList>
            <person name="Buettner E."/>
        </authorList>
    </citation>
    <scope>NUCLEOTIDE SEQUENCE</scope>
    <source>
        <strain evidence="1">VT162</strain>
    </source>
</reference>
<dbReference type="Proteomes" id="UP001212997">
    <property type="component" value="Unassembled WGS sequence"/>
</dbReference>
<dbReference type="AlphaFoldDB" id="A0AAD5YD90"/>